<feature type="signal peptide" evidence="2">
    <location>
        <begin position="1"/>
        <end position="23"/>
    </location>
</feature>
<keyword evidence="2" id="KW-0732">Signal</keyword>
<gene>
    <name evidence="4" type="ORF">FSARC_520</name>
</gene>
<evidence type="ECO:0000256" key="1">
    <source>
        <dbReference type="SAM" id="Coils"/>
    </source>
</evidence>
<dbReference type="InterPro" id="IPR031348">
    <property type="entry name" value="PigL_N"/>
</dbReference>
<organism evidence="4 5">
    <name type="scientific">Fusarium sarcochroum</name>
    <dbReference type="NCBI Taxonomy" id="1208366"/>
    <lineage>
        <taxon>Eukaryota</taxon>
        <taxon>Fungi</taxon>
        <taxon>Dikarya</taxon>
        <taxon>Ascomycota</taxon>
        <taxon>Pezizomycotina</taxon>
        <taxon>Sordariomycetes</taxon>
        <taxon>Hypocreomycetidae</taxon>
        <taxon>Hypocreales</taxon>
        <taxon>Nectriaceae</taxon>
        <taxon>Fusarium</taxon>
        <taxon>Fusarium lateritium species complex</taxon>
    </lineage>
</organism>
<dbReference type="Proteomes" id="UP000622797">
    <property type="component" value="Unassembled WGS sequence"/>
</dbReference>
<sequence>MDPASLALGVVSLAMQLVQTTEAIKNLISAYKSAAKELETLSNKLDDVETICYSLEVVLANVESPTHKPWEVNLLKRLHRIILECYEKTSEIHNVISKISSKHKKGRNPLRTMGSLFLHYRNDIRICTEGLDRSLSSLQLHMTANILAASMSPSQVSYRPRTALAPLPNTGKPQYETNVQLSDEIRTVKREPKVVVEIWRQQWQSMALFQRTRKRMTNTNMKGPIFQDDSSFTFGSPLLNLYIKFSMRRGSFSPSSFALQVPRVISINESPNDAGARVSEAFEIDDLKAIYGLFEEGVLTPVTTVVWDEYDPDDEMSLLGLSVTWNSSRIFSFLVHQISDVYQKYFSSGWEPFNNIIWEFIVYKFTDYEDDHLEGWAPIVADTIARGLDIHQRIEAEDGLSALSHILRLQLHTDAVIEKMNGWIDLLELAGVATERYLEIETESCFAIWNESPF</sequence>
<feature type="coiled-coil region" evidence="1">
    <location>
        <begin position="24"/>
        <end position="51"/>
    </location>
</feature>
<feature type="domain" description="Azaphilone pigments biosynthesis cluster protein L N-terminal" evidence="3">
    <location>
        <begin position="1"/>
        <end position="148"/>
    </location>
</feature>
<evidence type="ECO:0000256" key="2">
    <source>
        <dbReference type="SAM" id="SignalP"/>
    </source>
</evidence>
<protein>
    <recommendedName>
        <fullName evidence="3">Azaphilone pigments biosynthesis cluster protein L N-terminal domain-containing protein</fullName>
    </recommendedName>
</protein>
<dbReference type="EMBL" id="JABEXW010000029">
    <property type="protein sequence ID" value="KAF4973089.1"/>
    <property type="molecule type" value="Genomic_DNA"/>
</dbReference>
<keyword evidence="5" id="KW-1185">Reference proteome</keyword>
<keyword evidence="1" id="KW-0175">Coiled coil</keyword>
<dbReference type="OrthoDB" id="270167at2759"/>
<dbReference type="Pfam" id="PF17111">
    <property type="entry name" value="PigL_N"/>
    <property type="match status" value="1"/>
</dbReference>
<evidence type="ECO:0000313" key="5">
    <source>
        <dbReference type="Proteomes" id="UP000622797"/>
    </source>
</evidence>
<evidence type="ECO:0000259" key="3">
    <source>
        <dbReference type="Pfam" id="PF17111"/>
    </source>
</evidence>
<name>A0A8H4UBK9_9HYPO</name>
<dbReference type="AlphaFoldDB" id="A0A8H4UBK9"/>
<comment type="caution">
    <text evidence="4">The sequence shown here is derived from an EMBL/GenBank/DDBJ whole genome shotgun (WGS) entry which is preliminary data.</text>
</comment>
<evidence type="ECO:0000313" key="4">
    <source>
        <dbReference type="EMBL" id="KAF4973089.1"/>
    </source>
</evidence>
<reference evidence="4" key="1">
    <citation type="journal article" date="2020" name="BMC Genomics">
        <title>Correction to: Identification and distribution of gene clusters required for synthesis of sphingolipid metabolism inhibitors in diverse species of the filamentous fungus Fusarium.</title>
        <authorList>
            <person name="Kim H.S."/>
            <person name="Lohmar J.M."/>
            <person name="Busman M."/>
            <person name="Brown D.W."/>
            <person name="Naumann T.A."/>
            <person name="Divon H.H."/>
            <person name="Lysoe E."/>
            <person name="Uhlig S."/>
            <person name="Proctor R.H."/>
        </authorList>
    </citation>
    <scope>NUCLEOTIDE SEQUENCE</scope>
    <source>
        <strain evidence="4">NRRL 20472</strain>
    </source>
</reference>
<accession>A0A8H4UBK9</accession>
<proteinExistence type="predicted"/>
<reference evidence="4" key="2">
    <citation type="submission" date="2020-05" db="EMBL/GenBank/DDBJ databases">
        <authorList>
            <person name="Kim H.-S."/>
            <person name="Proctor R.H."/>
            <person name="Brown D.W."/>
        </authorList>
    </citation>
    <scope>NUCLEOTIDE SEQUENCE</scope>
    <source>
        <strain evidence="4">NRRL 20472</strain>
    </source>
</reference>
<feature type="chain" id="PRO_5034059897" description="Azaphilone pigments biosynthesis cluster protein L N-terminal domain-containing protein" evidence="2">
    <location>
        <begin position="24"/>
        <end position="454"/>
    </location>
</feature>